<evidence type="ECO:0000259" key="5">
    <source>
        <dbReference type="Pfam" id="PF13439"/>
    </source>
</evidence>
<keyword evidence="7" id="KW-1185">Reference proteome</keyword>
<sequence>MDLDPHLTTAPFPGNDATADGKPAGAGGPWPGGRAPTVLQVVPTLVTGGAERGCIDMALALQAAGGTPLVASEGGPMVRELDRARITHLTLPLGSKNPLVIRRNARRLAAIIRRYKVDIVHARSRAPAWSAWLACRATGARYMTTFHAPYNFGGRLKRWYNSVMARGERVIAISGFIRDHVLSNYDVDPQRVRVIHRGIDRAVFAPDRVSPARLVTLAKQWNLPDDRPVILLPGRLTRWKGQTVLIDALAKLGRKDVLALLVGSDQGRSGYRGELENRIAAAGLRGVVRMTDHCSDMAAAYLLSTVVVSASREPEAFGRVIVEAQAMGKPVIVSAIGAYQETVIPGETAWVVPPDDADALARALDEALSLTPEQRDAIGARAMAFVADRYTKDRMCADTLAVYAELLQPR</sequence>
<dbReference type="InterPro" id="IPR028098">
    <property type="entry name" value="Glyco_trans_4-like_N"/>
</dbReference>
<gene>
    <name evidence="6" type="ORF">QO018_005290</name>
</gene>
<dbReference type="Proteomes" id="UP001244552">
    <property type="component" value="Unassembled WGS sequence"/>
</dbReference>
<keyword evidence="1" id="KW-0328">Glycosyltransferase</keyword>
<protein>
    <submittedName>
        <fullName evidence="6">Glycosyltransferase involved in cell wall biosynthesis</fullName>
    </submittedName>
</protein>
<dbReference type="Pfam" id="PF00534">
    <property type="entry name" value="Glycos_transf_1"/>
    <property type="match status" value="1"/>
</dbReference>
<dbReference type="RefSeq" id="WP_246513414.1">
    <property type="nucleotide sequence ID" value="NZ_JAGINO010000020.1"/>
</dbReference>
<evidence type="ECO:0000313" key="6">
    <source>
        <dbReference type="EMBL" id="MDQ0536394.1"/>
    </source>
</evidence>
<evidence type="ECO:0000256" key="1">
    <source>
        <dbReference type="ARBA" id="ARBA00022676"/>
    </source>
</evidence>
<dbReference type="EMBL" id="JAUSVU010000026">
    <property type="protein sequence ID" value="MDQ0536394.1"/>
    <property type="molecule type" value="Genomic_DNA"/>
</dbReference>
<dbReference type="PANTHER" id="PTHR12526:SF510">
    <property type="entry name" value="D-INOSITOL 3-PHOSPHATE GLYCOSYLTRANSFERASE"/>
    <property type="match status" value="1"/>
</dbReference>
<feature type="region of interest" description="Disordered" evidence="3">
    <location>
        <begin position="1"/>
        <end position="32"/>
    </location>
</feature>
<evidence type="ECO:0000313" key="7">
    <source>
        <dbReference type="Proteomes" id="UP001244552"/>
    </source>
</evidence>
<organism evidence="6 7">
    <name type="scientific">Azospirillum picis</name>
    <dbReference type="NCBI Taxonomy" id="488438"/>
    <lineage>
        <taxon>Bacteria</taxon>
        <taxon>Pseudomonadati</taxon>
        <taxon>Pseudomonadota</taxon>
        <taxon>Alphaproteobacteria</taxon>
        <taxon>Rhodospirillales</taxon>
        <taxon>Azospirillaceae</taxon>
        <taxon>Azospirillum</taxon>
    </lineage>
</organism>
<accession>A0ABU0MSC8</accession>
<dbReference type="Gene3D" id="3.40.50.2000">
    <property type="entry name" value="Glycogen Phosphorylase B"/>
    <property type="match status" value="2"/>
</dbReference>
<comment type="caution">
    <text evidence="6">The sequence shown here is derived from an EMBL/GenBank/DDBJ whole genome shotgun (WGS) entry which is preliminary data.</text>
</comment>
<evidence type="ECO:0000259" key="4">
    <source>
        <dbReference type="Pfam" id="PF00534"/>
    </source>
</evidence>
<evidence type="ECO:0000256" key="3">
    <source>
        <dbReference type="SAM" id="MobiDB-lite"/>
    </source>
</evidence>
<dbReference type="PANTHER" id="PTHR12526">
    <property type="entry name" value="GLYCOSYLTRANSFERASE"/>
    <property type="match status" value="1"/>
</dbReference>
<name>A0ABU0MSC8_9PROT</name>
<feature type="domain" description="Glycosyltransferase subfamily 4-like N-terminal" evidence="5">
    <location>
        <begin position="48"/>
        <end position="201"/>
    </location>
</feature>
<evidence type="ECO:0000256" key="2">
    <source>
        <dbReference type="ARBA" id="ARBA00022679"/>
    </source>
</evidence>
<feature type="domain" description="Glycosyl transferase family 1" evidence="4">
    <location>
        <begin position="219"/>
        <end position="381"/>
    </location>
</feature>
<dbReference type="InterPro" id="IPR001296">
    <property type="entry name" value="Glyco_trans_1"/>
</dbReference>
<dbReference type="CDD" id="cd03819">
    <property type="entry name" value="GT4_WavL-like"/>
    <property type="match status" value="1"/>
</dbReference>
<proteinExistence type="predicted"/>
<dbReference type="SUPFAM" id="SSF53756">
    <property type="entry name" value="UDP-Glycosyltransferase/glycogen phosphorylase"/>
    <property type="match status" value="1"/>
</dbReference>
<keyword evidence="2" id="KW-0808">Transferase</keyword>
<reference evidence="6 7" key="1">
    <citation type="submission" date="2023-07" db="EMBL/GenBank/DDBJ databases">
        <title>Genomic Encyclopedia of Type Strains, Phase IV (KMG-IV): sequencing the most valuable type-strain genomes for metagenomic binning, comparative biology and taxonomic classification.</title>
        <authorList>
            <person name="Goeker M."/>
        </authorList>
    </citation>
    <scope>NUCLEOTIDE SEQUENCE [LARGE SCALE GENOMIC DNA]</scope>
    <source>
        <strain evidence="6 7">DSM 19922</strain>
    </source>
</reference>
<dbReference type="Pfam" id="PF13439">
    <property type="entry name" value="Glyco_transf_4"/>
    <property type="match status" value="1"/>
</dbReference>